<evidence type="ECO:0008006" key="4">
    <source>
        <dbReference type="Google" id="ProtNLM"/>
    </source>
</evidence>
<feature type="transmembrane region" description="Helical" evidence="1">
    <location>
        <begin position="82"/>
        <end position="104"/>
    </location>
</feature>
<dbReference type="Proteomes" id="UP001161389">
    <property type="component" value="Unassembled WGS sequence"/>
</dbReference>
<sequence length="161" mass="17878">MLKLVHLGALVFWLGPPFGAWLVLKFVAPLSTYTDPVAAKVSRVFYWTIILEHIAFAVLLITGFTLALKYGLMGAQWLDQKLLIVFLLVIPLEIIDVCLGNWIAARASKKLYGGQTVTSWERKGLEIYHGLFTKVALAIIPLAVLGIMYLAISKSTLDTLF</sequence>
<proteinExistence type="predicted"/>
<evidence type="ECO:0000313" key="3">
    <source>
        <dbReference type="Proteomes" id="UP001161389"/>
    </source>
</evidence>
<keyword evidence="1" id="KW-0812">Transmembrane</keyword>
<accession>A0AA37S839</accession>
<keyword evidence="3" id="KW-1185">Reference proteome</keyword>
<feature type="transmembrane region" description="Helical" evidence="1">
    <location>
        <begin position="127"/>
        <end position="152"/>
    </location>
</feature>
<reference evidence="2" key="1">
    <citation type="journal article" date="2014" name="Int. J. Syst. Evol. Microbiol.">
        <title>Complete genome sequence of Corynebacterium casei LMG S-19264T (=DSM 44701T), isolated from a smear-ripened cheese.</title>
        <authorList>
            <consortium name="US DOE Joint Genome Institute (JGI-PGF)"/>
            <person name="Walter F."/>
            <person name="Albersmeier A."/>
            <person name="Kalinowski J."/>
            <person name="Ruckert C."/>
        </authorList>
    </citation>
    <scope>NUCLEOTIDE SEQUENCE</scope>
    <source>
        <strain evidence="2">NBRC 110071</strain>
    </source>
</reference>
<reference evidence="2" key="2">
    <citation type="submission" date="2023-01" db="EMBL/GenBank/DDBJ databases">
        <title>Draft genome sequence of Litoribrevibacter albus strain NBRC 110071.</title>
        <authorList>
            <person name="Sun Q."/>
            <person name="Mori K."/>
        </authorList>
    </citation>
    <scope>NUCLEOTIDE SEQUENCE</scope>
    <source>
        <strain evidence="2">NBRC 110071</strain>
    </source>
</reference>
<keyword evidence="1" id="KW-0472">Membrane</keyword>
<protein>
    <recommendedName>
        <fullName evidence="4">DUF2269 family protein</fullName>
    </recommendedName>
</protein>
<keyword evidence="1" id="KW-1133">Transmembrane helix</keyword>
<gene>
    <name evidence="2" type="ORF">GCM10007876_04670</name>
</gene>
<dbReference type="EMBL" id="BSNM01000003">
    <property type="protein sequence ID" value="GLQ29989.1"/>
    <property type="molecule type" value="Genomic_DNA"/>
</dbReference>
<dbReference type="AlphaFoldDB" id="A0AA37S839"/>
<evidence type="ECO:0000256" key="1">
    <source>
        <dbReference type="SAM" id="Phobius"/>
    </source>
</evidence>
<comment type="caution">
    <text evidence="2">The sequence shown here is derived from an EMBL/GenBank/DDBJ whole genome shotgun (WGS) entry which is preliminary data.</text>
</comment>
<evidence type="ECO:0000313" key="2">
    <source>
        <dbReference type="EMBL" id="GLQ29989.1"/>
    </source>
</evidence>
<organism evidence="2 3">
    <name type="scientific">Litoribrevibacter albus</name>
    <dbReference type="NCBI Taxonomy" id="1473156"/>
    <lineage>
        <taxon>Bacteria</taxon>
        <taxon>Pseudomonadati</taxon>
        <taxon>Pseudomonadota</taxon>
        <taxon>Gammaproteobacteria</taxon>
        <taxon>Oceanospirillales</taxon>
        <taxon>Oceanospirillaceae</taxon>
        <taxon>Litoribrevibacter</taxon>
    </lineage>
</organism>
<dbReference type="RefSeq" id="WP_284378313.1">
    <property type="nucleotide sequence ID" value="NZ_BSNM01000003.1"/>
</dbReference>
<name>A0AA37S839_9GAMM</name>
<feature type="transmembrane region" description="Helical" evidence="1">
    <location>
        <begin position="44"/>
        <end position="70"/>
    </location>
</feature>